<proteinExistence type="predicted"/>
<comment type="caution">
    <text evidence="2">The sequence shown here is derived from an EMBL/GenBank/DDBJ whole genome shotgun (WGS) entry which is preliminary data.</text>
</comment>
<keyword evidence="1" id="KW-0812">Transmembrane</keyword>
<sequence>MSTSRILKWTTGACEAVLGVPILGAAIVLGYLWAPLGIMLILHIITLIFTLKDGGSPIGSILGIITSCIAWIPFVGMTMHIITAILLMINAAKPDRTTLENKQYYA</sequence>
<reference evidence="2 3" key="1">
    <citation type="submission" date="2024-12" db="EMBL/GenBank/DDBJ databases">
        <authorList>
            <person name="Li X."/>
            <person name="Zhang D."/>
        </authorList>
    </citation>
    <scope>NUCLEOTIDE SEQUENCE [LARGE SCALE GENOMIC DNA]</scope>
    <source>
        <strain evidence="2 3">JCM19602</strain>
    </source>
</reference>
<accession>A0ABW8VZE1</accession>
<gene>
    <name evidence="2" type="ORF">ACKA06_19930</name>
</gene>
<dbReference type="EMBL" id="JBJOSA010000028">
    <property type="protein sequence ID" value="MFL8939054.1"/>
    <property type="molecule type" value="Genomic_DNA"/>
</dbReference>
<keyword evidence="3" id="KW-1185">Reference proteome</keyword>
<feature type="transmembrane region" description="Helical" evidence="1">
    <location>
        <begin position="20"/>
        <end position="49"/>
    </location>
</feature>
<keyword evidence="1" id="KW-1133">Transmembrane helix</keyword>
<evidence type="ECO:0000313" key="3">
    <source>
        <dbReference type="Proteomes" id="UP001628668"/>
    </source>
</evidence>
<dbReference type="Proteomes" id="UP001628668">
    <property type="component" value="Unassembled WGS sequence"/>
</dbReference>
<dbReference type="RefSeq" id="WP_411160479.1">
    <property type="nucleotide sequence ID" value="NZ_JBJOSA010000028.1"/>
</dbReference>
<evidence type="ECO:0000256" key="1">
    <source>
        <dbReference type="SAM" id="Phobius"/>
    </source>
</evidence>
<name>A0ABW8VZE1_9BACI</name>
<evidence type="ECO:0000313" key="2">
    <source>
        <dbReference type="EMBL" id="MFL8939054.1"/>
    </source>
</evidence>
<organism evidence="2 3">
    <name type="scientific">Rossellomorea oryzaecorticis</name>
    <dbReference type="NCBI Taxonomy" id="1396505"/>
    <lineage>
        <taxon>Bacteria</taxon>
        <taxon>Bacillati</taxon>
        <taxon>Bacillota</taxon>
        <taxon>Bacilli</taxon>
        <taxon>Bacillales</taxon>
        <taxon>Bacillaceae</taxon>
        <taxon>Rossellomorea</taxon>
    </lineage>
</organism>
<feature type="transmembrane region" description="Helical" evidence="1">
    <location>
        <begin position="61"/>
        <end position="89"/>
    </location>
</feature>
<protein>
    <submittedName>
        <fullName evidence="2">Uncharacterized protein</fullName>
    </submittedName>
</protein>
<keyword evidence="1" id="KW-0472">Membrane</keyword>